<feature type="disulfide bond" evidence="1">
    <location>
        <begin position="463"/>
        <end position="472"/>
    </location>
</feature>
<evidence type="ECO:0000256" key="1">
    <source>
        <dbReference type="PROSITE-ProRule" id="PRU00076"/>
    </source>
</evidence>
<dbReference type="SUPFAM" id="SSF57196">
    <property type="entry name" value="EGF/Laminin"/>
    <property type="match status" value="1"/>
</dbReference>
<gene>
    <name evidence="5" type="ORF">D915_004892</name>
</gene>
<dbReference type="Proteomes" id="UP000230066">
    <property type="component" value="Unassembled WGS sequence"/>
</dbReference>
<comment type="caution">
    <text evidence="1">Lacks conserved residue(s) required for the propagation of feature annotation.</text>
</comment>
<proteinExistence type="predicted"/>
<reference evidence="5" key="1">
    <citation type="submission" date="2019-03" db="EMBL/GenBank/DDBJ databases">
        <title>Improved annotation for the trematode Fasciola hepatica.</title>
        <authorList>
            <person name="Choi Y.-J."/>
            <person name="Martin J."/>
            <person name="Mitreva M."/>
        </authorList>
    </citation>
    <scope>NUCLEOTIDE SEQUENCE [LARGE SCALE GENOMIC DNA]</scope>
</reference>
<feature type="chain" id="PRO_5020024530" evidence="3">
    <location>
        <begin position="19"/>
        <end position="535"/>
    </location>
</feature>
<evidence type="ECO:0000259" key="4">
    <source>
        <dbReference type="PROSITE" id="PS50026"/>
    </source>
</evidence>
<evidence type="ECO:0000313" key="6">
    <source>
        <dbReference type="Proteomes" id="UP000230066"/>
    </source>
</evidence>
<keyword evidence="1" id="KW-0245">EGF-like domain</keyword>
<feature type="region of interest" description="Disordered" evidence="2">
    <location>
        <begin position="382"/>
        <end position="408"/>
    </location>
</feature>
<sequence>MILCLLCIVCFIVCHTHATSLPNLARFPMKQFDSNPDYVHETMLTRGERQTPVQQIEHNTHAQRDTANSATTLAFIEVIVKRTVNQYMKVIRTQPDWFERLLQLVREELNIRSKYNCSTDACIYKIQLFTHYLHSHLMGTRTRVRKRVRRSSDLQAPEAEMDNLQPSEISRDLFQVPAQSNAQLVDFTNGEIQVTSNPTTYEPIALRSDLTESAPQAVDDALRLPEIPLTPKLQNSSPTGEALIPVIENDSSRTRAAHFGTPDKINMARVSQQILSEALSKQQRPIANQMNLEETTDVNINSPFTLDTSISKDSAKEGAASINLADFASSHVDNQSQENGVAEPKTLSLLSNEGDNNPLGIVELPSAAATAIPLSEDIVPTSEAPTLGELTPDEESDNSWNREDSLDNNPRLNVDLSVQAIPFGQNEFVGKPYENCTGRFENYCYNALKCVYISVLETAACYCRTGYTGVRCDMFNLPQTLDILKSFKEEIIDVSSLRQTNAVTLYSVVEATARYTVNAVLEENLISAWDEDSML</sequence>
<name>A0A4E0RD62_FASHE</name>
<keyword evidence="1" id="KW-1015">Disulfide bond</keyword>
<evidence type="ECO:0000256" key="2">
    <source>
        <dbReference type="SAM" id="MobiDB-lite"/>
    </source>
</evidence>
<evidence type="ECO:0000256" key="3">
    <source>
        <dbReference type="SAM" id="SignalP"/>
    </source>
</evidence>
<organism evidence="5 6">
    <name type="scientific">Fasciola hepatica</name>
    <name type="common">Liver fluke</name>
    <dbReference type="NCBI Taxonomy" id="6192"/>
    <lineage>
        <taxon>Eukaryota</taxon>
        <taxon>Metazoa</taxon>
        <taxon>Spiralia</taxon>
        <taxon>Lophotrochozoa</taxon>
        <taxon>Platyhelminthes</taxon>
        <taxon>Trematoda</taxon>
        <taxon>Digenea</taxon>
        <taxon>Plagiorchiida</taxon>
        <taxon>Echinostomata</taxon>
        <taxon>Echinostomatoidea</taxon>
        <taxon>Fasciolidae</taxon>
        <taxon>Fasciola</taxon>
    </lineage>
</organism>
<keyword evidence="6" id="KW-1185">Reference proteome</keyword>
<dbReference type="PROSITE" id="PS00022">
    <property type="entry name" value="EGF_1"/>
    <property type="match status" value="1"/>
</dbReference>
<feature type="domain" description="EGF-like" evidence="4">
    <location>
        <begin position="432"/>
        <end position="473"/>
    </location>
</feature>
<feature type="disulfide bond" evidence="1">
    <location>
        <begin position="444"/>
        <end position="461"/>
    </location>
</feature>
<dbReference type="PROSITE" id="PS50026">
    <property type="entry name" value="EGF_3"/>
    <property type="match status" value="1"/>
</dbReference>
<protein>
    <submittedName>
        <fullName evidence="5">EGF region</fullName>
    </submittedName>
</protein>
<accession>A0A4E0RD62</accession>
<dbReference type="Gene3D" id="2.10.25.10">
    <property type="entry name" value="Laminin"/>
    <property type="match status" value="1"/>
</dbReference>
<dbReference type="AlphaFoldDB" id="A0A4E0RD62"/>
<comment type="caution">
    <text evidence="5">The sequence shown here is derived from an EMBL/GenBank/DDBJ whole genome shotgun (WGS) entry which is preliminary data.</text>
</comment>
<feature type="signal peptide" evidence="3">
    <location>
        <begin position="1"/>
        <end position="18"/>
    </location>
</feature>
<dbReference type="PROSITE" id="PS01186">
    <property type="entry name" value="EGF_2"/>
    <property type="match status" value="1"/>
</dbReference>
<keyword evidence="3" id="KW-0732">Signal</keyword>
<evidence type="ECO:0000313" key="5">
    <source>
        <dbReference type="EMBL" id="THD24294.1"/>
    </source>
</evidence>
<dbReference type="EMBL" id="JXXN02001677">
    <property type="protein sequence ID" value="THD24294.1"/>
    <property type="molecule type" value="Genomic_DNA"/>
</dbReference>
<dbReference type="InterPro" id="IPR000742">
    <property type="entry name" value="EGF"/>
</dbReference>